<dbReference type="CDD" id="cd08662">
    <property type="entry name" value="M13"/>
    <property type="match status" value="1"/>
</dbReference>
<comment type="cofactor">
    <cofactor evidence="1">
        <name>Zn(2+)</name>
        <dbReference type="ChEBI" id="CHEBI:29105"/>
    </cofactor>
</comment>
<evidence type="ECO:0000256" key="6">
    <source>
        <dbReference type="ARBA" id="ARBA00022833"/>
    </source>
</evidence>
<evidence type="ECO:0000313" key="11">
    <source>
        <dbReference type="Proteomes" id="UP000694408"/>
    </source>
</evidence>
<proteinExistence type="inferred from homology"/>
<keyword evidence="11" id="KW-1185">Reference proteome</keyword>
<dbReference type="OMA" id="NYMGWRA"/>
<keyword evidence="5" id="KW-0378">Hydrolase</keyword>
<dbReference type="GO" id="GO:0016485">
    <property type="term" value="P:protein processing"/>
    <property type="evidence" value="ECO:0007669"/>
    <property type="project" value="TreeGrafter"/>
</dbReference>
<dbReference type="InterPro" id="IPR000718">
    <property type="entry name" value="Peptidase_M13"/>
</dbReference>
<dbReference type="Ensembl" id="ENSJHYT00000003317.1">
    <property type="protein sequence ID" value="ENSJHYP00000002689.1"/>
    <property type="gene ID" value="ENSJHYG00000002246.1"/>
</dbReference>
<evidence type="ECO:0000256" key="5">
    <source>
        <dbReference type="ARBA" id="ARBA00022801"/>
    </source>
</evidence>
<dbReference type="GO" id="GO:0005886">
    <property type="term" value="C:plasma membrane"/>
    <property type="evidence" value="ECO:0007669"/>
    <property type="project" value="TreeGrafter"/>
</dbReference>
<feature type="domain" description="Peptidase M13 N-terminal" evidence="9">
    <location>
        <begin position="57"/>
        <end position="436"/>
    </location>
</feature>
<dbReference type="Pfam" id="PF01431">
    <property type="entry name" value="Peptidase_M13"/>
    <property type="match status" value="1"/>
</dbReference>
<evidence type="ECO:0000256" key="7">
    <source>
        <dbReference type="ARBA" id="ARBA00023049"/>
    </source>
</evidence>
<dbReference type="Pfam" id="PF05649">
    <property type="entry name" value="Peptidase_M13_N"/>
    <property type="match status" value="1"/>
</dbReference>
<feature type="domain" description="Peptidase M13 C-terminal" evidence="8">
    <location>
        <begin position="490"/>
        <end position="680"/>
    </location>
</feature>
<accession>A0A8C5IHK0</accession>
<keyword evidence="7" id="KW-0482">Metalloprotease</keyword>
<dbReference type="Gene3D" id="3.40.390.10">
    <property type="entry name" value="Collagenase (Catalytic Domain)"/>
    <property type="match status" value="1"/>
</dbReference>
<dbReference type="InterPro" id="IPR008753">
    <property type="entry name" value="Peptidase_M13_N"/>
</dbReference>
<dbReference type="InterPro" id="IPR024079">
    <property type="entry name" value="MetalloPept_cat_dom_sf"/>
</dbReference>
<protein>
    <submittedName>
        <fullName evidence="10">Uncharacterized protein</fullName>
    </submittedName>
</protein>
<dbReference type="PANTHER" id="PTHR11733">
    <property type="entry name" value="ZINC METALLOPROTEASE FAMILY M13 NEPRILYSIN-RELATED"/>
    <property type="match status" value="1"/>
</dbReference>
<dbReference type="PRINTS" id="PR00786">
    <property type="entry name" value="NEPRILYSIN"/>
</dbReference>
<keyword evidence="4" id="KW-0479">Metal-binding</keyword>
<comment type="similarity">
    <text evidence="2">Belongs to the peptidase M13 family.</text>
</comment>
<dbReference type="GO" id="GO:0046872">
    <property type="term" value="F:metal ion binding"/>
    <property type="evidence" value="ECO:0007669"/>
    <property type="project" value="UniProtKB-KW"/>
</dbReference>
<dbReference type="SUPFAM" id="SSF55486">
    <property type="entry name" value="Metalloproteases ('zincins'), catalytic domain"/>
    <property type="match status" value="1"/>
</dbReference>
<sequence length="683" mass="77331">MEVPLLSSPSMTSIASHIPLINLLRIGKCLLSGGSKQGYSLKSNPLFIMEEEKVRIQDDLYEAVNGEWIAKAEIPADRTSAGGFADLDIGVEKTLMNDFKEMANGTKKIPNHYIRSAIDLYKVALDFDRRDREGLEPVQKDLDKILALKDINNLNEHSAELFKDDILLPFNMGVEADMKNTKKHSILITGPSTILPDTTYYADDNPQGPQLIGMWSTMVKQILAKTNLSEDDQAKFLNDTLAYDKLIAARVKSQEEWADYPAMYNPMLATVVAKKTGAFAFKKFLFDVFGFNPQTVIVADPRFFDEFAGLFNENTFELFKHWAYVKTLLSATSYLSDELRILGGSYGRALSGQREAASKEKAAYRLASDKIFSEPVGIYYGRTYFGRKAKKDTISIVKEVIATYKKRLATNTILSPATRERAILKLSKIVIKMGYPDKPGKIYDKFIVDTSKSLYDILKDISKAKIAYNIQDIERPVDRNEWPMPGHMVNACYNPYVNDITFPAAILQAPFYSLNQTKAQNLGGIGTVIGHEISHAFDNNGAQCDERGNLNNWWTEEDFKKFKELTQKMIEEFDGIEMEGGKVNGKLIVSENIADNGGVGCALEIESHEEHPDYQSFFKQFGRIWGSKMRPEYEKLLLSIDVHAPHKLRANIQPRNFAEWYEAFDVKPTDKMYIEPSKRITIW</sequence>
<evidence type="ECO:0000256" key="3">
    <source>
        <dbReference type="ARBA" id="ARBA00022670"/>
    </source>
</evidence>
<evidence type="ECO:0000256" key="4">
    <source>
        <dbReference type="ARBA" id="ARBA00022723"/>
    </source>
</evidence>
<reference evidence="10" key="2">
    <citation type="submission" date="2025-09" db="UniProtKB">
        <authorList>
            <consortium name="Ensembl"/>
        </authorList>
    </citation>
    <scope>IDENTIFICATION</scope>
</reference>
<keyword evidence="3" id="KW-0645">Protease</keyword>
<reference evidence="10" key="1">
    <citation type="submission" date="2025-08" db="UniProtKB">
        <authorList>
            <consortium name="Ensembl"/>
        </authorList>
    </citation>
    <scope>IDENTIFICATION</scope>
</reference>
<dbReference type="GO" id="GO:0004222">
    <property type="term" value="F:metalloendopeptidase activity"/>
    <property type="evidence" value="ECO:0007669"/>
    <property type="project" value="InterPro"/>
</dbReference>
<evidence type="ECO:0000256" key="1">
    <source>
        <dbReference type="ARBA" id="ARBA00001947"/>
    </source>
</evidence>
<dbReference type="AlphaFoldDB" id="A0A8C5IHK0"/>
<evidence type="ECO:0000313" key="10">
    <source>
        <dbReference type="Ensembl" id="ENSJHYP00000002689.1"/>
    </source>
</evidence>
<organism evidence="10 11">
    <name type="scientific">Junco hyemalis</name>
    <name type="common">Dark-eyed junco</name>
    <dbReference type="NCBI Taxonomy" id="40217"/>
    <lineage>
        <taxon>Eukaryota</taxon>
        <taxon>Metazoa</taxon>
        <taxon>Chordata</taxon>
        <taxon>Craniata</taxon>
        <taxon>Vertebrata</taxon>
        <taxon>Euteleostomi</taxon>
        <taxon>Archelosauria</taxon>
        <taxon>Archosauria</taxon>
        <taxon>Dinosauria</taxon>
        <taxon>Saurischia</taxon>
        <taxon>Theropoda</taxon>
        <taxon>Coelurosauria</taxon>
        <taxon>Aves</taxon>
        <taxon>Neognathae</taxon>
        <taxon>Neoaves</taxon>
        <taxon>Telluraves</taxon>
        <taxon>Australaves</taxon>
        <taxon>Passeriformes</taxon>
        <taxon>Passerellidae</taxon>
        <taxon>Junco</taxon>
    </lineage>
</organism>
<evidence type="ECO:0000259" key="9">
    <source>
        <dbReference type="Pfam" id="PF05649"/>
    </source>
</evidence>
<dbReference type="Proteomes" id="UP000694408">
    <property type="component" value="Unplaced"/>
</dbReference>
<evidence type="ECO:0000256" key="2">
    <source>
        <dbReference type="ARBA" id="ARBA00007357"/>
    </source>
</evidence>
<dbReference type="PANTHER" id="PTHR11733:SF167">
    <property type="entry name" value="FI17812P1-RELATED"/>
    <property type="match status" value="1"/>
</dbReference>
<dbReference type="Gene3D" id="1.10.1380.10">
    <property type="entry name" value="Neutral endopeptidase , domain2"/>
    <property type="match status" value="1"/>
</dbReference>
<dbReference type="PROSITE" id="PS51885">
    <property type="entry name" value="NEPRILYSIN"/>
    <property type="match status" value="1"/>
</dbReference>
<dbReference type="InterPro" id="IPR042089">
    <property type="entry name" value="Peptidase_M13_dom_2"/>
</dbReference>
<keyword evidence="6" id="KW-0862">Zinc</keyword>
<name>A0A8C5IHK0_JUNHY</name>
<evidence type="ECO:0000259" key="8">
    <source>
        <dbReference type="Pfam" id="PF01431"/>
    </source>
</evidence>
<dbReference type="InterPro" id="IPR018497">
    <property type="entry name" value="Peptidase_M13_C"/>
</dbReference>